<comment type="caution">
    <text evidence="1">The sequence shown here is derived from an EMBL/GenBank/DDBJ whole genome shotgun (WGS) entry which is preliminary data.</text>
</comment>
<gene>
    <name evidence="1" type="ORF">GCM10023191_097260</name>
</gene>
<evidence type="ECO:0000313" key="2">
    <source>
        <dbReference type="Proteomes" id="UP001500503"/>
    </source>
</evidence>
<proteinExistence type="predicted"/>
<evidence type="ECO:0000313" key="1">
    <source>
        <dbReference type="EMBL" id="GAA4520390.1"/>
    </source>
</evidence>
<reference evidence="2" key="1">
    <citation type="journal article" date="2019" name="Int. J. Syst. Evol. Microbiol.">
        <title>The Global Catalogue of Microorganisms (GCM) 10K type strain sequencing project: providing services to taxonomists for standard genome sequencing and annotation.</title>
        <authorList>
            <consortium name="The Broad Institute Genomics Platform"/>
            <consortium name="The Broad Institute Genome Sequencing Center for Infectious Disease"/>
            <person name="Wu L."/>
            <person name="Ma J."/>
        </authorList>
    </citation>
    <scope>NUCLEOTIDE SEQUENCE [LARGE SCALE GENOMIC DNA]</scope>
    <source>
        <strain evidence="2">JCM 17933</strain>
    </source>
</reference>
<dbReference type="EMBL" id="BAABHF010000066">
    <property type="protein sequence ID" value="GAA4520390.1"/>
    <property type="molecule type" value="Genomic_DNA"/>
</dbReference>
<keyword evidence="2" id="KW-1185">Reference proteome</keyword>
<name>A0ABP8R800_9ACTN</name>
<protein>
    <submittedName>
        <fullName evidence="1">Uncharacterized protein</fullName>
    </submittedName>
</protein>
<dbReference type="Proteomes" id="UP001500503">
    <property type="component" value="Unassembled WGS sequence"/>
</dbReference>
<accession>A0ABP8R800</accession>
<sequence length="138" mass="15625">MVAVRKETIKQQAFEMASRALQPGEPIISGVYSITGPSPWLMNQLGLLGQFFVDYYFVAVTPQQIIFVKMNRVSNRPKEIAFTAPLQNVRISNYNRATVWSSFQYQTPTAPKPLRLNVHRVWRQELDALIGAFGVPVA</sequence>
<organism evidence="1 2">
    <name type="scientific">Actinoallomurus oryzae</name>
    <dbReference type="NCBI Taxonomy" id="502180"/>
    <lineage>
        <taxon>Bacteria</taxon>
        <taxon>Bacillati</taxon>
        <taxon>Actinomycetota</taxon>
        <taxon>Actinomycetes</taxon>
        <taxon>Streptosporangiales</taxon>
        <taxon>Thermomonosporaceae</taxon>
        <taxon>Actinoallomurus</taxon>
    </lineage>
</organism>